<keyword evidence="2" id="KW-1185">Reference proteome</keyword>
<organism evidence="1 2">
    <name type="scientific">Extibacter muris</name>
    <dbReference type="NCBI Taxonomy" id="1796622"/>
    <lineage>
        <taxon>Bacteria</taxon>
        <taxon>Bacillati</taxon>
        <taxon>Bacillota</taxon>
        <taxon>Clostridia</taxon>
        <taxon>Lachnospirales</taxon>
        <taxon>Lachnospiraceae</taxon>
        <taxon>Extibacter</taxon>
    </lineage>
</organism>
<name>A0A4R4FD83_9FIRM</name>
<dbReference type="AlphaFoldDB" id="A0A4R4FD83"/>
<reference evidence="1 2" key="1">
    <citation type="journal article" date="2016" name="Nat. Microbiol.">
        <title>The Mouse Intestinal Bacterial Collection (miBC) provides host-specific insight into cultured diversity and functional potential of the gut microbiota.</title>
        <authorList>
            <person name="Lagkouvardos I."/>
            <person name="Pukall R."/>
            <person name="Abt B."/>
            <person name="Foesel B.U."/>
            <person name="Meier-Kolthoff J.P."/>
            <person name="Kumar N."/>
            <person name="Bresciani A."/>
            <person name="Martinez I."/>
            <person name="Just S."/>
            <person name="Ziegler C."/>
            <person name="Brugiroux S."/>
            <person name="Garzetti D."/>
            <person name="Wenning M."/>
            <person name="Bui T.P."/>
            <person name="Wang J."/>
            <person name="Hugenholtz F."/>
            <person name="Plugge C.M."/>
            <person name="Peterson D.A."/>
            <person name="Hornef M.W."/>
            <person name="Baines J.F."/>
            <person name="Smidt H."/>
            <person name="Walter J."/>
            <person name="Kristiansen K."/>
            <person name="Nielsen H.B."/>
            <person name="Haller D."/>
            <person name="Overmann J."/>
            <person name="Stecher B."/>
            <person name="Clavel T."/>
        </authorList>
    </citation>
    <scope>NUCLEOTIDE SEQUENCE [LARGE SCALE GENOMIC DNA]</scope>
    <source>
        <strain evidence="1 2">DSM 28560</strain>
    </source>
</reference>
<dbReference type="Proteomes" id="UP000295710">
    <property type="component" value="Unassembled WGS sequence"/>
</dbReference>
<protein>
    <submittedName>
        <fullName evidence="1">Uncharacterized protein</fullName>
    </submittedName>
</protein>
<accession>A0A4R4FD83</accession>
<gene>
    <name evidence="1" type="ORF">E1963_11420</name>
</gene>
<sequence length="89" mass="10541">MPEVFQRVNMTNSFAGEQYLYASLRILSQDEKRFARYERRMAYFEEKPEERADIQYELTRLESGRAIITYLRSSTIEMRLRCLTSGATG</sequence>
<proteinExistence type="predicted"/>
<comment type="caution">
    <text evidence="1">The sequence shown here is derived from an EMBL/GenBank/DDBJ whole genome shotgun (WGS) entry which is preliminary data.</text>
</comment>
<evidence type="ECO:0000313" key="2">
    <source>
        <dbReference type="Proteomes" id="UP000295710"/>
    </source>
</evidence>
<dbReference type="EMBL" id="SMMX01000009">
    <property type="protein sequence ID" value="TDA21281.1"/>
    <property type="molecule type" value="Genomic_DNA"/>
</dbReference>
<evidence type="ECO:0000313" key="1">
    <source>
        <dbReference type="EMBL" id="TDA21281.1"/>
    </source>
</evidence>